<name>A0ABW3W1J9_9ACTN</name>
<reference evidence="2" key="1">
    <citation type="journal article" date="2019" name="Int. J. Syst. Evol. Microbiol.">
        <title>The Global Catalogue of Microorganisms (GCM) 10K type strain sequencing project: providing services to taxonomists for standard genome sequencing and annotation.</title>
        <authorList>
            <consortium name="The Broad Institute Genomics Platform"/>
            <consortium name="The Broad Institute Genome Sequencing Center for Infectious Disease"/>
            <person name="Wu L."/>
            <person name="Ma J."/>
        </authorList>
    </citation>
    <scope>NUCLEOTIDE SEQUENCE [LARGE SCALE GENOMIC DNA]</scope>
    <source>
        <strain evidence="2">CCUG 52478</strain>
    </source>
</reference>
<keyword evidence="2" id="KW-1185">Reference proteome</keyword>
<dbReference type="RefSeq" id="WP_367917217.1">
    <property type="nucleotide sequence ID" value="NZ_BAABAC010000003.1"/>
</dbReference>
<proteinExistence type="predicted"/>
<evidence type="ECO:0000313" key="1">
    <source>
        <dbReference type="EMBL" id="MFD1248921.1"/>
    </source>
</evidence>
<organism evidence="1 2">
    <name type="scientific">Nocardioides ginsengisoli</name>
    <dbReference type="NCBI Taxonomy" id="363868"/>
    <lineage>
        <taxon>Bacteria</taxon>
        <taxon>Bacillati</taxon>
        <taxon>Actinomycetota</taxon>
        <taxon>Actinomycetes</taxon>
        <taxon>Propionibacteriales</taxon>
        <taxon>Nocardioidaceae</taxon>
        <taxon>Nocardioides</taxon>
    </lineage>
</organism>
<accession>A0ABW3W1J9</accession>
<evidence type="ECO:0000313" key="2">
    <source>
        <dbReference type="Proteomes" id="UP001597229"/>
    </source>
</evidence>
<dbReference type="Proteomes" id="UP001597229">
    <property type="component" value="Unassembled WGS sequence"/>
</dbReference>
<protein>
    <submittedName>
        <fullName evidence="1">Uncharacterized protein</fullName>
    </submittedName>
</protein>
<gene>
    <name evidence="1" type="ORF">ACFQ3F_14065</name>
</gene>
<comment type="caution">
    <text evidence="1">The sequence shown here is derived from an EMBL/GenBank/DDBJ whole genome shotgun (WGS) entry which is preliminary data.</text>
</comment>
<sequence>MLSQRSRGVRVRRRWLRLAVPAVLLTTWGLLTLPADARPGVPPSYGVRGVGATAPAAQVPAGCRPTSNPPPTEYGFAARVEQASINAGALRIADLDVSICGILRLVSSPPGTSCPVSTELHVPADGVKVTALKAVFDIIPGKPLEVPVTMRARPTVSLISCEGDSANGFKARLDLALEGRAGLFGLQCAIPFTGIASSVITGPLLSPPYEGQATLKGSDFTVAKVTNHDKYCPGQLPARVGRLAGLPITKVPIDLKAKIAVYQPGA</sequence>
<dbReference type="EMBL" id="JBHTLX010000020">
    <property type="protein sequence ID" value="MFD1248921.1"/>
    <property type="molecule type" value="Genomic_DNA"/>
</dbReference>